<dbReference type="InterPro" id="IPR000120">
    <property type="entry name" value="Amidase"/>
</dbReference>
<reference evidence="3 4" key="1">
    <citation type="submission" date="2019-03" db="EMBL/GenBank/DDBJ databases">
        <title>Ruegeria lutea sp. nov., a novel strain, isolated from marine sediment, the Masan Bay, South Korea.</title>
        <authorList>
            <person name="Kim J."/>
            <person name="Kim D.-Y."/>
            <person name="Lee S.-S."/>
        </authorList>
    </citation>
    <scope>NUCLEOTIDE SEQUENCE [LARGE SCALE GENOMIC DNA]</scope>
    <source>
        <strain evidence="3 4">318-1</strain>
    </source>
</reference>
<dbReference type="OrthoDB" id="9777859at2"/>
<dbReference type="AlphaFoldDB" id="A0A4R5USY2"/>
<protein>
    <submittedName>
        <fullName evidence="3">Amidase</fullName>
    </submittedName>
</protein>
<proteinExistence type="inferred from homology"/>
<dbReference type="RefSeq" id="WP_133361270.1">
    <property type="nucleotide sequence ID" value="NZ_SMUV01000073.1"/>
</dbReference>
<dbReference type="Gene3D" id="3.90.1300.10">
    <property type="entry name" value="Amidase signature (AS) domain"/>
    <property type="match status" value="1"/>
</dbReference>
<dbReference type="PANTHER" id="PTHR11895:SF7">
    <property type="entry name" value="GLUTAMYL-TRNA(GLN) AMIDOTRANSFERASE SUBUNIT A, MITOCHONDRIAL"/>
    <property type="match status" value="1"/>
</dbReference>
<comment type="caution">
    <text evidence="3">The sequence shown here is derived from an EMBL/GenBank/DDBJ whole genome shotgun (WGS) entry which is preliminary data.</text>
</comment>
<evidence type="ECO:0000256" key="1">
    <source>
        <dbReference type="ARBA" id="ARBA00009199"/>
    </source>
</evidence>
<gene>
    <name evidence="3" type="ORF">E1832_18515</name>
</gene>
<dbReference type="InterPro" id="IPR020556">
    <property type="entry name" value="Amidase_CS"/>
</dbReference>
<dbReference type="PANTHER" id="PTHR11895">
    <property type="entry name" value="TRANSAMIDASE"/>
    <property type="match status" value="1"/>
</dbReference>
<dbReference type="Pfam" id="PF01425">
    <property type="entry name" value="Amidase"/>
    <property type="match status" value="1"/>
</dbReference>
<dbReference type="InterPro" id="IPR036928">
    <property type="entry name" value="AS_sf"/>
</dbReference>
<dbReference type="PROSITE" id="PS00571">
    <property type="entry name" value="AMIDASES"/>
    <property type="match status" value="1"/>
</dbReference>
<sequence length="485" mass="51250">MKETYLRQDGTGLAGMVSSGEATAEELLDIALELTEALNPALNAVVMRREEVARQAIRDGLPEGPFRGVPFLIKDLGAEARAYPTNNGSRLMRGMEWSYDSEIFLRMQATGVVTYARTASPELGVGPVTEAGVYDGPTRNPWNTGHTSGGSSGGSGAAVAAGIVPMAHGSDGGGSVRIPASSCGLVGFKPTRARLPDGPASGEGWAGMAIDGVLTRSLRDSAAMLDACAGPDLGAPYWAPPMQGSYMEAMQRDPGQLRVRFSHETLSGDPLHPDCVAAVEKTARLLQDLGHEVAEFRPAADLDVEAMMLAWTRIVACGTALSVEKVLKGRPLDPEMVDGVTRGAIAYAREISGADYLDAVGEVHAFGRRMAHVFLDCDVLLTPTLATPPARVGQLAPVNEDFVAYRNGPGGVFEYSPFTAIFNASGQPAVSLPLHWSAEDLPVGVHLAMAFGEDERLISLCGQIERAAPWTDKQLSLILGGIRPS</sequence>
<dbReference type="Proteomes" id="UP000295301">
    <property type="component" value="Unassembled WGS sequence"/>
</dbReference>
<feature type="domain" description="Amidase" evidence="2">
    <location>
        <begin position="30"/>
        <end position="457"/>
    </location>
</feature>
<keyword evidence="4" id="KW-1185">Reference proteome</keyword>
<dbReference type="EMBL" id="SMUV01000073">
    <property type="protein sequence ID" value="TDK42141.1"/>
    <property type="molecule type" value="Genomic_DNA"/>
</dbReference>
<comment type="similarity">
    <text evidence="1">Belongs to the amidase family.</text>
</comment>
<evidence type="ECO:0000313" key="4">
    <source>
        <dbReference type="Proteomes" id="UP000295301"/>
    </source>
</evidence>
<organism evidence="3 4">
    <name type="scientific">Antarcticimicrobium luteum</name>
    <dbReference type="NCBI Taxonomy" id="2547397"/>
    <lineage>
        <taxon>Bacteria</taxon>
        <taxon>Pseudomonadati</taxon>
        <taxon>Pseudomonadota</taxon>
        <taxon>Alphaproteobacteria</taxon>
        <taxon>Rhodobacterales</taxon>
        <taxon>Paracoccaceae</taxon>
        <taxon>Antarcticimicrobium</taxon>
    </lineage>
</organism>
<evidence type="ECO:0000259" key="2">
    <source>
        <dbReference type="Pfam" id="PF01425"/>
    </source>
</evidence>
<name>A0A4R5USY2_9RHOB</name>
<dbReference type="GO" id="GO:0003824">
    <property type="term" value="F:catalytic activity"/>
    <property type="evidence" value="ECO:0007669"/>
    <property type="project" value="InterPro"/>
</dbReference>
<accession>A0A4R5USY2</accession>
<dbReference type="InterPro" id="IPR023631">
    <property type="entry name" value="Amidase_dom"/>
</dbReference>
<dbReference type="SUPFAM" id="SSF75304">
    <property type="entry name" value="Amidase signature (AS) enzymes"/>
    <property type="match status" value="1"/>
</dbReference>
<evidence type="ECO:0000313" key="3">
    <source>
        <dbReference type="EMBL" id="TDK42141.1"/>
    </source>
</evidence>